<name>A0A392UCI6_9FABA</name>
<comment type="caution">
    <text evidence="1">The sequence shown here is derived from an EMBL/GenBank/DDBJ whole genome shotgun (WGS) entry which is preliminary data.</text>
</comment>
<reference evidence="1 2" key="1">
    <citation type="journal article" date="2018" name="Front. Plant Sci.">
        <title>Red Clover (Trifolium pratense) and Zigzag Clover (T. medium) - A Picture of Genomic Similarities and Differences.</title>
        <authorList>
            <person name="Dluhosova J."/>
            <person name="Istvanek J."/>
            <person name="Nedelnik J."/>
            <person name="Repkova J."/>
        </authorList>
    </citation>
    <scope>NUCLEOTIDE SEQUENCE [LARGE SCALE GENOMIC DNA]</scope>
    <source>
        <strain evidence="2">cv. 10/8</strain>
        <tissue evidence="1">Leaf</tissue>
    </source>
</reference>
<dbReference type="EMBL" id="LXQA010792271">
    <property type="protein sequence ID" value="MCI71231.1"/>
    <property type="molecule type" value="Genomic_DNA"/>
</dbReference>
<keyword evidence="2" id="KW-1185">Reference proteome</keyword>
<dbReference type="Proteomes" id="UP000265520">
    <property type="component" value="Unassembled WGS sequence"/>
</dbReference>
<feature type="non-terminal residue" evidence="1">
    <location>
        <position position="1"/>
    </location>
</feature>
<protein>
    <submittedName>
        <fullName evidence="1">Uncharacterized protein</fullName>
    </submittedName>
</protein>
<sequence>SLVNSDAELGFSLWSVKNLDLALRCLTDDVRVLYIGILIGRTGRFAPLFLSLRKREDVLYISRAVEITPWA</sequence>
<dbReference type="AlphaFoldDB" id="A0A392UCI6"/>
<evidence type="ECO:0000313" key="1">
    <source>
        <dbReference type="EMBL" id="MCI71231.1"/>
    </source>
</evidence>
<accession>A0A392UCI6</accession>
<proteinExistence type="predicted"/>
<organism evidence="1 2">
    <name type="scientific">Trifolium medium</name>
    <dbReference type="NCBI Taxonomy" id="97028"/>
    <lineage>
        <taxon>Eukaryota</taxon>
        <taxon>Viridiplantae</taxon>
        <taxon>Streptophyta</taxon>
        <taxon>Embryophyta</taxon>
        <taxon>Tracheophyta</taxon>
        <taxon>Spermatophyta</taxon>
        <taxon>Magnoliopsida</taxon>
        <taxon>eudicotyledons</taxon>
        <taxon>Gunneridae</taxon>
        <taxon>Pentapetalae</taxon>
        <taxon>rosids</taxon>
        <taxon>fabids</taxon>
        <taxon>Fabales</taxon>
        <taxon>Fabaceae</taxon>
        <taxon>Papilionoideae</taxon>
        <taxon>50 kb inversion clade</taxon>
        <taxon>NPAAA clade</taxon>
        <taxon>Hologalegina</taxon>
        <taxon>IRL clade</taxon>
        <taxon>Trifolieae</taxon>
        <taxon>Trifolium</taxon>
    </lineage>
</organism>
<evidence type="ECO:0000313" key="2">
    <source>
        <dbReference type="Proteomes" id="UP000265520"/>
    </source>
</evidence>